<keyword evidence="3" id="KW-1185">Reference proteome</keyword>
<accession>A0ABU8RNF9</accession>
<feature type="domain" description="N-acetyltransferase" evidence="1">
    <location>
        <begin position="40"/>
        <end position="184"/>
    </location>
</feature>
<gene>
    <name evidence="2" type="ORF">WDZ17_14770</name>
</gene>
<evidence type="ECO:0000313" key="3">
    <source>
        <dbReference type="Proteomes" id="UP001387100"/>
    </source>
</evidence>
<sequence length="184" mass="20125">MTTQPGSAATDGWVRLALDVPGFRAENFAPVIQRCQHAGVEITSLADLGDNPQNRRALYELNRQCSADIPGRGPFYSFDEYVQERLDVPSFTPAGVVVALKGGAWVGMSATSDHREAGYMFNEMTGVTADERRTGLALAMKVTGIAWVRSCGVDTIRTVHHAGNHRAIAMNRRLGYRDADWDPS</sequence>
<dbReference type="RefSeq" id="WP_339575940.1">
    <property type="nucleotide sequence ID" value="NZ_JBBIAA010000026.1"/>
</dbReference>
<dbReference type="EMBL" id="JBBIAA010000026">
    <property type="protein sequence ID" value="MEJ5946558.1"/>
    <property type="molecule type" value="Genomic_DNA"/>
</dbReference>
<evidence type="ECO:0000313" key="2">
    <source>
        <dbReference type="EMBL" id="MEJ5946558.1"/>
    </source>
</evidence>
<reference evidence="2 3" key="1">
    <citation type="journal article" date="2017" name="Int. J. Syst. Evol. Microbiol.">
        <title>Pseudokineococcus basanitobsidens sp. nov., isolated from volcanic rock.</title>
        <authorList>
            <person name="Lee D.W."/>
            <person name="Park M.Y."/>
            <person name="Kim J.J."/>
            <person name="Kim B.S."/>
        </authorList>
    </citation>
    <scope>NUCLEOTIDE SEQUENCE [LARGE SCALE GENOMIC DNA]</scope>
    <source>
        <strain evidence="2 3">DSM 103726</strain>
    </source>
</reference>
<organism evidence="2 3">
    <name type="scientific">Pseudokineococcus basanitobsidens</name>
    <dbReference type="NCBI Taxonomy" id="1926649"/>
    <lineage>
        <taxon>Bacteria</taxon>
        <taxon>Bacillati</taxon>
        <taxon>Actinomycetota</taxon>
        <taxon>Actinomycetes</taxon>
        <taxon>Kineosporiales</taxon>
        <taxon>Kineosporiaceae</taxon>
        <taxon>Pseudokineococcus</taxon>
    </lineage>
</organism>
<dbReference type="Pfam" id="PF00583">
    <property type="entry name" value="Acetyltransf_1"/>
    <property type="match status" value="1"/>
</dbReference>
<protein>
    <submittedName>
        <fullName evidence="2">GNAT family N-acetyltransferase</fullName>
    </submittedName>
</protein>
<name>A0ABU8RNF9_9ACTN</name>
<evidence type="ECO:0000259" key="1">
    <source>
        <dbReference type="PROSITE" id="PS51186"/>
    </source>
</evidence>
<dbReference type="Gene3D" id="3.40.630.30">
    <property type="match status" value="1"/>
</dbReference>
<dbReference type="InterPro" id="IPR000182">
    <property type="entry name" value="GNAT_dom"/>
</dbReference>
<dbReference type="SUPFAM" id="SSF55729">
    <property type="entry name" value="Acyl-CoA N-acyltransferases (Nat)"/>
    <property type="match status" value="1"/>
</dbReference>
<dbReference type="Proteomes" id="UP001387100">
    <property type="component" value="Unassembled WGS sequence"/>
</dbReference>
<comment type="caution">
    <text evidence="2">The sequence shown here is derived from an EMBL/GenBank/DDBJ whole genome shotgun (WGS) entry which is preliminary data.</text>
</comment>
<dbReference type="PROSITE" id="PS51186">
    <property type="entry name" value="GNAT"/>
    <property type="match status" value="1"/>
</dbReference>
<proteinExistence type="predicted"/>
<dbReference type="InterPro" id="IPR016181">
    <property type="entry name" value="Acyl_CoA_acyltransferase"/>
</dbReference>